<dbReference type="SMART" id="SM00558">
    <property type="entry name" value="JmjC"/>
    <property type="match status" value="1"/>
</dbReference>
<proteinExistence type="predicted"/>
<dbReference type="EMBL" id="QUZK01000003">
    <property type="protein sequence ID" value="RFF32860.1"/>
    <property type="molecule type" value="Genomic_DNA"/>
</dbReference>
<organism evidence="2 3">
    <name type="scientific">Wenzhouxiangella sediminis</name>
    <dbReference type="NCBI Taxonomy" id="1792836"/>
    <lineage>
        <taxon>Bacteria</taxon>
        <taxon>Pseudomonadati</taxon>
        <taxon>Pseudomonadota</taxon>
        <taxon>Gammaproteobacteria</taxon>
        <taxon>Chromatiales</taxon>
        <taxon>Wenzhouxiangellaceae</taxon>
        <taxon>Wenzhouxiangella</taxon>
    </lineage>
</organism>
<feature type="domain" description="JmjC" evidence="1">
    <location>
        <begin position="104"/>
        <end position="255"/>
    </location>
</feature>
<gene>
    <name evidence="2" type="ORF">DZC52_00560</name>
</gene>
<comment type="caution">
    <text evidence="2">The sequence shown here is derived from an EMBL/GenBank/DDBJ whole genome shotgun (WGS) entry which is preliminary data.</text>
</comment>
<dbReference type="InterPro" id="IPR041667">
    <property type="entry name" value="Cupin_8"/>
</dbReference>
<dbReference type="AlphaFoldDB" id="A0A3E1KCX1"/>
<dbReference type="Proteomes" id="UP000260351">
    <property type="component" value="Unassembled WGS sequence"/>
</dbReference>
<evidence type="ECO:0000259" key="1">
    <source>
        <dbReference type="PROSITE" id="PS51184"/>
    </source>
</evidence>
<keyword evidence="3" id="KW-1185">Reference proteome</keyword>
<reference evidence="2 3" key="1">
    <citation type="submission" date="2018-08" db="EMBL/GenBank/DDBJ databases">
        <title>Wenzhouxiangella salilacus sp. nov., a novel bacterium isolated from a saline lake in Xinjiang Province, China.</title>
        <authorList>
            <person name="Han S."/>
        </authorList>
    </citation>
    <scope>NUCLEOTIDE SEQUENCE [LARGE SCALE GENOMIC DNA]</scope>
    <source>
        <strain evidence="2 3">XDB06</strain>
    </source>
</reference>
<dbReference type="OrthoDB" id="479699at2"/>
<accession>A0A3E1KCX1</accession>
<dbReference type="SUPFAM" id="SSF51197">
    <property type="entry name" value="Clavaminate synthase-like"/>
    <property type="match status" value="1"/>
</dbReference>
<name>A0A3E1KCX1_9GAMM</name>
<evidence type="ECO:0000313" key="3">
    <source>
        <dbReference type="Proteomes" id="UP000260351"/>
    </source>
</evidence>
<dbReference type="InterPro" id="IPR003347">
    <property type="entry name" value="JmjC_dom"/>
</dbReference>
<dbReference type="Gene3D" id="2.60.120.650">
    <property type="entry name" value="Cupin"/>
    <property type="match status" value="1"/>
</dbReference>
<sequence length="289" mass="33998">MVDLTRVPRIENVDAATFQADYKKPARPVVIERMTESWPARRKWTVEHLKERAGDVVVPLYDSQPSRDHKHQHAPAARMPLGEYMELLEKGENDLRLFFFNFFNTIPDLTEDFEYPDVGLKFFRKLPVLFMGGKGSRVQLHFDIDLADIMLCHFGGPKRVLLFSPEQTQWLYRVPFSFSALFDARVDEPDYEKYPALRQVRGQVAELEHGDVLYIPPGWWHFVEYREIGFSMSLRAFPRTPRNLSRMIYNLLVLRTVDGLMRKTVGQPWNDRNERRAVTRTNQRLAQVR</sequence>
<protein>
    <submittedName>
        <fullName evidence="2">Cupin-like domain-containing protein</fullName>
    </submittedName>
</protein>
<evidence type="ECO:0000313" key="2">
    <source>
        <dbReference type="EMBL" id="RFF32860.1"/>
    </source>
</evidence>
<dbReference type="PROSITE" id="PS51184">
    <property type="entry name" value="JMJC"/>
    <property type="match status" value="1"/>
</dbReference>
<dbReference type="Pfam" id="PF13621">
    <property type="entry name" value="Cupin_8"/>
    <property type="match status" value="1"/>
</dbReference>
<dbReference type="RefSeq" id="WP_116649174.1">
    <property type="nucleotide sequence ID" value="NZ_QUZK01000003.1"/>
</dbReference>
<dbReference type="PANTHER" id="PTHR12461:SF105">
    <property type="entry name" value="HYPOXIA-INDUCIBLE FACTOR 1-ALPHA INHIBITOR"/>
    <property type="match status" value="1"/>
</dbReference>
<dbReference type="PANTHER" id="PTHR12461">
    <property type="entry name" value="HYPOXIA-INDUCIBLE FACTOR 1 ALPHA INHIBITOR-RELATED"/>
    <property type="match status" value="1"/>
</dbReference>